<keyword evidence="12" id="KW-0238">DNA-binding</keyword>
<keyword evidence="11" id="KW-0190">Covalent protein-DNA linkage</keyword>
<evidence type="ECO:0000313" key="14">
    <source>
        <dbReference type="EMBL" id="QVW56534.1"/>
    </source>
</evidence>
<keyword evidence="2" id="KW-1048">Host nucleus</keyword>
<evidence type="ECO:0000256" key="8">
    <source>
        <dbReference type="ARBA" id="ARBA00022741"/>
    </source>
</evidence>
<evidence type="ECO:0000256" key="3">
    <source>
        <dbReference type="ARBA" id="ARBA00022679"/>
    </source>
</evidence>
<evidence type="ECO:0000256" key="4">
    <source>
        <dbReference type="ARBA" id="ARBA00022695"/>
    </source>
</evidence>
<evidence type="ECO:0000256" key="1">
    <source>
        <dbReference type="ARBA" id="ARBA00004147"/>
    </source>
</evidence>
<feature type="domain" description="CRESS-DNA virus Rep endonuclease" evidence="13">
    <location>
        <begin position="5"/>
        <end position="104"/>
    </location>
</feature>
<dbReference type="GO" id="GO:0004519">
    <property type="term" value="F:endonuclease activity"/>
    <property type="evidence" value="ECO:0007669"/>
    <property type="project" value="UniProtKB-KW"/>
</dbReference>
<protein>
    <submittedName>
        <fullName evidence="14">Replication-associated protein</fullName>
    </submittedName>
</protein>
<evidence type="ECO:0000256" key="6">
    <source>
        <dbReference type="ARBA" id="ARBA00022722"/>
    </source>
</evidence>
<dbReference type="GO" id="GO:0046872">
    <property type="term" value="F:metal ion binding"/>
    <property type="evidence" value="ECO:0007669"/>
    <property type="project" value="UniProtKB-KW"/>
</dbReference>
<keyword evidence="10" id="KW-0378">Hydrolase</keyword>
<comment type="subcellular location">
    <subcellularLocation>
        <location evidence="1">Host nucleus</location>
    </subcellularLocation>
</comment>
<dbReference type="GO" id="GO:0016787">
    <property type="term" value="F:hydrolase activity"/>
    <property type="evidence" value="ECO:0007669"/>
    <property type="project" value="UniProtKB-KW"/>
</dbReference>
<dbReference type="GO" id="GO:0042025">
    <property type="term" value="C:host cell nucleus"/>
    <property type="evidence" value="ECO:0007669"/>
    <property type="project" value="UniProtKB-SubCell"/>
</dbReference>
<keyword evidence="7" id="KW-0479">Metal-binding</keyword>
<evidence type="ECO:0000259" key="13">
    <source>
        <dbReference type="PROSITE" id="PS52020"/>
    </source>
</evidence>
<dbReference type="PROSITE" id="PS52020">
    <property type="entry name" value="CRESS_DNA_REP"/>
    <property type="match status" value="1"/>
</dbReference>
<dbReference type="GO" id="GO:0003677">
    <property type="term" value="F:DNA binding"/>
    <property type="evidence" value="ECO:0007669"/>
    <property type="project" value="UniProtKB-KW"/>
</dbReference>
<keyword evidence="3" id="KW-0808">Transferase</keyword>
<evidence type="ECO:0000256" key="7">
    <source>
        <dbReference type="ARBA" id="ARBA00022723"/>
    </source>
</evidence>
<proteinExistence type="predicted"/>
<sequence length="302" mass="34569">MPDFHCNAKYFLITYSQSAGLDEWAVNDHFSTLGAECIIAREDHADRGTHLHAFVAFERKFRSRRADIFDVGGFHPNISPSRGNPGGGWDYATKDGEIIAGGLERPGGGGVSKTTTPWHWIIAASSGGELRDLVRELAPKEAILRAREIEFFIGMEFAEERPPYVHPCGFEFELGMSTWARSLGNHFYARGKFNGREFVKVEQDVDYYVFDDMEGGLRFFPGWKHFLGQQTWFNVRQFHRDPPMVKGGKPCIWLTNLDPRDEMYAQLRQNDSRVQVENDVAWLERNCIFVEVLEPIFHANTE</sequence>
<reference evidence="14" key="1">
    <citation type="submission" date="2020-10" db="EMBL/GenBank/DDBJ databases">
        <title>CRESS DNA virus dark matter in the feces of wild birds.</title>
        <authorList>
            <person name="Yang S."/>
            <person name="Zhang W."/>
        </authorList>
    </citation>
    <scope>NUCLEOTIDE SEQUENCE</scope>
    <source>
        <strain evidence="14">Rfb94gen2</strain>
    </source>
</reference>
<dbReference type="GO" id="GO:0016779">
    <property type="term" value="F:nucleotidyltransferase activity"/>
    <property type="evidence" value="ECO:0007669"/>
    <property type="project" value="UniProtKB-KW"/>
</dbReference>
<accession>A0A8E7G1R8</accession>
<evidence type="ECO:0000256" key="2">
    <source>
        <dbReference type="ARBA" id="ARBA00022562"/>
    </source>
</evidence>
<keyword evidence="4" id="KW-0548">Nucleotidyltransferase</keyword>
<evidence type="ECO:0000256" key="5">
    <source>
        <dbReference type="ARBA" id="ARBA00022705"/>
    </source>
</evidence>
<keyword evidence="5" id="KW-0235">DNA replication</keyword>
<evidence type="ECO:0000256" key="9">
    <source>
        <dbReference type="ARBA" id="ARBA00022759"/>
    </source>
</evidence>
<dbReference type="InterPro" id="IPR049912">
    <property type="entry name" value="CRESS_DNA_REP"/>
</dbReference>
<evidence type="ECO:0000256" key="12">
    <source>
        <dbReference type="ARBA" id="ARBA00023125"/>
    </source>
</evidence>
<dbReference type="GO" id="GO:0000166">
    <property type="term" value="F:nucleotide binding"/>
    <property type="evidence" value="ECO:0007669"/>
    <property type="project" value="UniProtKB-KW"/>
</dbReference>
<evidence type="ECO:0000256" key="11">
    <source>
        <dbReference type="ARBA" id="ARBA00023124"/>
    </source>
</evidence>
<dbReference type="GO" id="GO:0006260">
    <property type="term" value="P:DNA replication"/>
    <property type="evidence" value="ECO:0007669"/>
    <property type="project" value="UniProtKB-KW"/>
</dbReference>
<name>A0A8E7G1R8_9VIRU</name>
<keyword evidence="8" id="KW-0547">Nucleotide-binding</keyword>
<keyword evidence="9" id="KW-0255">Endonuclease</keyword>
<keyword evidence="6" id="KW-0540">Nuclease</keyword>
<dbReference type="Pfam" id="PF00799">
    <property type="entry name" value="Gemini_AL1"/>
    <property type="match status" value="1"/>
</dbReference>
<organism evidence="14">
    <name type="scientific">Tarsiger cyanurus Genomoviridae sp</name>
    <dbReference type="NCBI Taxonomy" id="2814994"/>
    <lineage>
        <taxon>Viruses</taxon>
        <taxon>Monodnaviria</taxon>
        <taxon>Shotokuvirae</taxon>
        <taxon>Cressdnaviricota</taxon>
        <taxon>Repensiviricetes</taxon>
        <taxon>Geplafuvirales</taxon>
        <taxon>Genomoviridae</taxon>
    </lineage>
</organism>
<dbReference type="EMBL" id="MW182987">
    <property type="protein sequence ID" value="QVW56534.1"/>
    <property type="molecule type" value="Genomic_DNA"/>
</dbReference>
<evidence type="ECO:0000256" key="10">
    <source>
        <dbReference type="ARBA" id="ARBA00022801"/>
    </source>
</evidence>